<dbReference type="GO" id="GO:0071424">
    <property type="term" value="F:rRNA (cytosine-N4-)-methyltransferase activity"/>
    <property type="evidence" value="ECO:0007669"/>
    <property type="project" value="UniProtKB-UniRule"/>
</dbReference>
<dbReference type="SUPFAM" id="SSF81799">
    <property type="entry name" value="Putative methyltransferase TM0872, insert domain"/>
    <property type="match status" value="1"/>
</dbReference>
<feature type="binding site" evidence="6">
    <location>
        <position position="91"/>
    </location>
    <ligand>
        <name>S-adenosyl-L-methionine</name>
        <dbReference type="ChEBI" id="CHEBI:59789"/>
    </ligand>
</feature>
<dbReference type="InterPro" id="IPR002903">
    <property type="entry name" value="RsmH"/>
</dbReference>
<comment type="caution">
    <text evidence="7">The sequence shown here is derived from an EMBL/GenBank/DDBJ whole genome shotgun (WGS) entry which is preliminary data.</text>
</comment>
<dbReference type="EC" id="2.1.1.199" evidence="6"/>
<evidence type="ECO:0000313" key="8">
    <source>
        <dbReference type="Proteomes" id="UP000182465"/>
    </source>
</evidence>
<evidence type="ECO:0000256" key="2">
    <source>
        <dbReference type="ARBA" id="ARBA00022552"/>
    </source>
</evidence>
<dbReference type="InterPro" id="IPR023397">
    <property type="entry name" value="SAM-dep_MeTrfase_MraW_recog"/>
</dbReference>
<dbReference type="SUPFAM" id="SSF53335">
    <property type="entry name" value="S-adenosyl-L-methionine-dependent methyltransferases"/>
    <property type="match status" value="1"/>
</dbReference>
<dbReference type="NCBIfam" id="TIGR00006">
    <property type="entry name" value="16S rRNA (cytosine(1402)-N(4))-methyltransferase RsmH"/>
    <property type="match status" value="1"/>
</dbReference>
<accession>A0A1J4TYM8</accession>
<dbReference type="AlphaFoldDB" id="A0A1J4TYM8"/>
<proteinExistence type="inferred from homology"/>
<evidence type="ECO:0000313" key="7">
    <source>
        <dbReference type="EMBL" id="OIO17388.1"/>
    </source>
</evidence>
<evidence type="ECO:0000256" key="5">
    <source>
        <dbReference type="ARBA" id="ARBA00022691"/>
    </source>
</evidence>
<keyword evidence="5 6" id="KW-0949">S-adenosyl-L-methionine</keyword>
<evidence type="ECO:0000256" key="3">
    <source>
        <dbReference type="ARBA" id="ARBA00022603"/>
    </source>
</evidence>
<evidence type="ECO:0000256" key="1">
    <source>
        <dbReference type="ARBA" id="ARBA00010396"/>
    </source>
</evidence>
<dbReference type="EMBL" id="MNVB01000032">
    <property type="protein sequence ID" value="OIO17388.1"/>
    <property type="molecule type" value="Genomic_DNA"/>
</dbReference>
<organism evidence="7 8">
    <name type="scientific">Candidatus Kuenenbacteria bacterium CG1_02_38_13</name>
    <dbReference type="NCBI Taxonomy" id="1805235"/>
    <lineage>
        <taxon>Bacteria</taxon>
        <taxon>Candidatus Kueneniibacteriota</taxon>
    </lineage>
</organism>
<dbReference type="PIRSF" id="PIRSF004486">
    <property type="entry name" value="MraW"/>
    <property type="match status" value="1"/>
</dbReference>
<dbReference type="GO" id="GO:0005737">
    <property type="term" value="C:cytoplasm"/>
    <property type="evidence" value="ECO:0007669"/>
    <property type="project" value="UniProtKB-SubCell"/>
</dbReference>
<sequence length="316" mass="36211">MHNNTVHKPVLFGEVIKYLDPQPGENFIDCTFGGGGHSKEILERIREQGKLLGIDANPEVEKIVCQINEQTNNDKRNKESGGELIFVNDNFRNIKKIYEQFFPYPVNGILCDLGLSSFELEKEDRGFSFLRDAPLDMRFDFKANELTAKEILNKFSIDKLISVFRNFGEIPYPLAAKVSERIVQQRKKKRFATTFDLVDVILNGCSIARSKGGRMRRIHPATLFFQALRIEVNRELDALIEFLPGAIEILKPKGRLAIISFHSLEDRIVKHYFREISKGDDATAKLLTKKPIMADVDEVRDNPRARSAKMRVIEKK</sequence>
<keyword evidence="3 6" id="KW-0489">Methyltransferase</keyword>
<dbReference type="HAMAP" id="MF_01007">
    <property type="entry name" value="16SrRNA_methyltr_H"/>
    <property type="match status" value="1"/>
</dbReference>
<evidence type="ECO:0000256" key="6">
    <source>
        <dbReference type="HAMAP-Rule" id="MF_01007"/>
    </source>
</evidence>
<name>A0A1J4TYM8_9BACT</name>
<dbReference type="InterPro" id="IPR029063">
    <property type="entry name" value="SAM-dependent_MTases_sf"/>
</dbReference>
<comment type="subcellular location">
    <subcellularLocation>
        <location evidence="6">Cytoplasm</location>
    </subcellularLocation>
</comment>
<feature type="binding site" evidence="6">
    <location>
        <position position="55"/>
    </location>
    <ligand>
        <name>S-adenosyl-L-methionine</name>
        <dbReference type="ChEBI" id="CHEBI:59789"/>
    </ligand>
</feature>
<gene>
    <name evidence="6" type="primary">rsmH</name>
    <name evidence="7" type="ORF">AUJ29_01385</name>
</gene>
<dbReference type="GO" id="GO:0070475">
    <property type="term" value="P:rRNA base methylation"/>
    <property type="evidence" value="ECO:0007669"/>
    <property type="project" value="UniProtKB-UniRule"/>
</dbReference>
<evidence type="ECO:0000256" key="4">
    <source>
        <dbReference type="ARBA" id="ARBA00022679"/>
    </source>
</evidence>
<dbReference type="Gene3D" id="3.40.50.150">
    <property type="entry name" value="Vaccinia Virus protein VP39"/>
    <property type="match status" value="1"/>
</dbReference>
<dbReference type="Pfam" id="PF01795">
    <property type="entry name" value="Methyltransf_5"/>
    <property type="match status" value="1"/>
</dbReference>
<keyword evidence="2 6" id="KW-0698">rRNA processing</keyword>
<dbReference type="Proteomes" id="UP000182465">
    <property type="component" value="Unassembled WGS sequence"/>
</dbReference>
<dbReference type="Gene3D" id="1.10.150.170">
    <property type="entry name" value="Putative methyltransferase TM0872, insert domain"/>
    <property type="match status" value="1"/>
</dbReference>
<feature type="binding site" evidence="6">
    <location>
        <begin position="35"/>
        <end position="37"/>
    </location>
    <ligand>
        <name>S-adenosyl-L-methionine</name>
        <dbReference type="ChEBI" id="CHEBI:59789"/>
    </ligand>
</feature>
<dbReference type="PANTHER" id="PTHR11265">
    <property type="entry name" value="S-ADENOSYL-METHYLTRANSFERASE MRAW"/>
    <property type="match status" value="1"/>
</dbReference>
<comment type="caution">
    <text evidence="6">Lacks conserved residue(s) required for the propagation of feature annotation.</text>
</comment>
<protein>
    <recommendedName>
        <fullName evidence="6">Ribosomal RNA small subunit methyltransferase H</fullName>
        <ecNumber evidence="6">2.1.1.199</ecNumber>
    </recommendedName>
    <alternativeName>
        <fullName evidence="6">16S rRNA m(4)C1402 methyltransferase</fullName>
    </alternativeName>
    <alternativeName>
        <fullName evidence="6">rRNA (cytosine-N(4)-)-methyltransferase RsmH</fullName>
    </alternativeName>
</protein>
<dbReference type="PANTHER" id="PTHR11265:SF0">
    <property type="entry name" value="12S RRNA N4-METHYLCYTIDINE METHYLTRANSFERASE"/>
    <property type="match status" value="1"/>
</dbReference>
<comment type="similarity">
    <text evidence="1 6">Belongs to the methyltransferase superfamily. RsmH family.</text>
</comment>
<feature type="binding site" evidence="6">
    <location>
        <position position="112"/>
    </location>
    <ligand>
        <name>S-adenosyl-L-methionine</name>
        <dbReference type="ChEBI" id="CHEBI:59789"/>
    </ligand>
</feature>
<comment type="catalytic activity">
    <reaction evidence="6">
        <text>cytidine(1402) in 16S rRNA + S-adenosyl-L-methionine = N(4)-methylcytidine(1402) in 16S rRNA + S-adenosyl-L-homocysteine + H(+)</text>
        <dbReference type="Rhea" id="RHEA:42928"/>
        <dbReference type="Rhea" id="RHEA-COMP:10286"/>
        <dbReference type="Rhea" id="RHEA-COMP:10287"/>
        <dbReference type="ChEBI" id="CHEBI:15378"/>
        <dbReference type="ChEBI" id="CHEBI:57856"/>
        <dbReference type="ChEBI" id="CHEBI:59789"/>
        <dbReference type="ChEBI" id="CHEBI:74506"/>
        <dbReference type="ChEBI" id="CHEBI:82748"/>
        <dbReference type="EC" id="2.1.1.199"/>
    </reaction>
</comment>
<reference evidence="7 8" key="1">
    <citation type="journal article" date="2016" name="Environ. Microbiol.">
        <title>Genomic resolution of a cold subsurface aquifer community provides metabolic insights for novel microbes adapted to high CO concentrations.</title>
        <authorList>
            <person name="Probst A.J."/>
            <person name="Castelle C.J."/>
            <person name="Singh A."/>
            <person name="Brown C.T."/>
            <person name="Anantharaman K."/>
            <person name="Sharon I."/>
            <person name="Hug L.A."/>
            <person name="Burstein D."/>
            <person name="Emerson J.B."/>
            <person name="Thomas B.C."/>
            <person name="Banfield J.F."/>
        </authorList>
    </citation>
    <scope>NUCLEOTIDE SEQUENCE [LARGE SCALE GENOMIC DNA]</scope>
    <source>
        <strain evidence="7">CG1_02_38_13</strain>
    </source>
</reference>
<keyword evidence="4 6" id="KW-0808">Transferase</keyword>
<comment type="function">
    <text evidence="6">Specifically methylates the N4 position of cytidine in position 1402 (C1402) of 16S rRNA.</text>
</comment>
<keyword evidence="6" id="KW-0963">Cytoplasm</keyword>